<keyword evidence="2" id="KW-1185">Reference proteome</keyword>
<proteinExistence type="predicted"/>
<gene>
    <name evidence="1" type="ORF">NDEV_1836</name>
</gene>
<dbReference type="Proteomes" id="UP000196239">
    <property type="component" value="Chromosome 1"/>
</dbReference>
<accession>A0A128A5H8</accession>
<dbReference type="KEGG" id="ndv:NDEV_1836"/>
<dbReference type="EMBL" id="LN890280">
    <property type="protein sequence ID" value="CUR52598.1"/>
    <property type="molecule type" value="Genomic_DNA"/>
</dbReference>
<evidence type="ECO:0000313" key="1">
    <source>
        <dbReference type="EMBL" id="CUR52598.1"/>
    </source>
</evidence>
<protein>
    <submittedName>
        <fullName evidence="1">Uncharacterized protein</fullName>
    </submittedName>
</protein>
<dbReference type="AlphaFoldDB" id="A0A128A5H8"/>
<sequence length="90" mass="10198">MVKSTTKITPLDPAFHGESNYEVGLEDLLTEKRNLLAKIEADPQATRETLQSAREELQIIEGLWENYHIGMNVFRNAKGGRDGIREVKTD</sequence>
<evidence type="ECO:0000313" key="2">
    <source>
        <dbReference type="Proteomes" id="UP000196239"/>
    </source>
</evidence>
<organism evidence="1 2">
    <name type="scientific">Nitrosotalea devaniterrae</name>
    <dbReference type="NCBI Taxonomy" id="1078905"/>
    <lineage>
        <taxon>Archaea</taxon>
        <taxon>Nitrososphaerota</taxon>
        <taxon>Nitrososphaeria</taxon>
        <taxon>Nitrosotaleales</taxon>
        <taxon>Nitrosotaleaceae</taxon>
        <taxon>Nitrosotalea</taxon>
    </lineage>
</organism>
<reference evidence="2" key="1">
    <citation type="submission" date="2015-10" db="EMBL/GenBank/DDBJ databases">
        <authorList>
            <person name="Lehtovirta-Morley L.E."/>
            <person name="Vieille C."/>
        </authorList>
    </citation>
    <scope>NUCLEOTIDE SEQUENCE [LARGE SCALE GENOMIC DNA]</scope>
</reference>
<name>A0A128A5H8_9ARCH</name>